<keyword evidence="7" id="KW-1185">Reference proteome</keyword>
<feature type="region of interest" description="Disordered" evidence="5">
    <location>
        <begin position="1"/>
        <end position="416"/>
    </location>
</feature>
<comment type="caution">
    <text evidence="6">The sequence shown here is derived from an EMBL/GenBank/DDBJ whole genome shotgun (WGS) entry which is preliminary data.</text>
</comment>
<feature type="region of interest" description="Disordered" evidence="5">
    <location>
        <begin position="515"/>
        <end position="534"/>
    </location>
</feature>
<feature type="compositionally biased region" description="Low complexity" evidence="5">
    <location>
        <begin position="36"/>
        <end position="72"/>
    </location>
</feature>
<feature type="region of interest" description="Disordered" evidence="5">
    <location>
        <begin position="575"/>
        <end position="596"/>
    </location>
</feature>
<evidence type="ECO:0000256" key="2">
    <source>
        <dbReference type="ARBA" id="ARBA00022478"/>
    </source>
</evidence>
<dbReference type="GO" id="GO:0003677">
    <property type="term" value="F:DNA binding"/>
    <property type="evidence" value="ECO:0007669"/>
    <property type="project" value="InterPro"/>
</dbReference>
<dbReference type="GO" id="GO:0042797">
    <property type="term" value="P:tRNA transcription by RNA polymerase III"/>
    <property type="evidence" value="ECO:0007669"/>
    <property type="project" value="TreeGrafter"/>
</dbReference>
<dbReference type="PANTHER" id="PTHR13408">
    <property type="entry name" value="DNA-DIRECTED RNA POLYMERASE III"/>
    <property type="match status" value="1"/>
</dbReference>
<dbReference type="InterPro" id="IPR007811">
    <property type="entry name" value="RPC4"/>
</dbReference>
<evidence type="ECO:0000313" key="7">
    <source>
        <dbReference type="Proteomes" id="UP000070133"/>
    </source>
</evidence>
<feature type="compositionally biased region" description="Gly residues" evidence="5">
    <location>
        <begin position="173"/>
        <end position="194"/>
    </location>
</feature>
<gene>
    <name evidence="6" type="ORF">AC578_11098</name>
</gene>
<feature type="compositionally biased region" description="Basic and acidic residues" evidence="5">
    <location>
        <begin position="83"/>
        <end position="123"/>
    </location>
</feature>
<feature type="compositionally biased region" description="Polar residues" evidence="5">
    <location>
        <begin position="22"/>
        <end position="35"/>
    </location>
</feature>
<dbReference type="STRING" id="321146.A0A139HSJ5"/>
<name>A0A139HSJ5_9PEZI</name>
<accession>A0A139HSJ5</accession>
<evidence type="ECO:0000313" key="6">
    <source>
        <dbReference type="EMBL" id="KXT05455.1"/>
    </source>
</evidence>
<dbReference type="OrthoDB" id="5836119at2759"/>
<keyword evidence="4" id="KW-0539">Nucleus</keyword>
<dbReference type="Pfam" id="PF05132">
    <property type="entry name" value="RNA_pol_Rpc4"/>
    <property type="match status" value="1"/>
</dbReference>
<dbReference type="PANTHER" id="PTHR13408:SF0">
    <property type="entry name" value="DNA-DIRECTED RNA POLYMERASE III SUBUNIT RPC4"/>
    <property type="match status" value="1"/>
</dbReference>
<sequence length="613" mass="64337">MPPKKPPAGGNAAPVKTEGSGAAQNAEQPSASTPVSISSTPTGTPAPPSRGASVSRPSSAARPKPAIAPKPKFTGRRSATARAELEAAEAKKKEAEAKAAAEQAKKDAKDARKFGYRGSDRGGRGAGRGGRGRGGHMGDAHRQRHESSASGVFGGGQASAEARSGWGSRRTGAGVGGGGGGGGTGSGGGSGTGGASRPSYSSGGMGIKSEHDVEMGGMRPIKTEDGGYISSDEDEAEGQVGPKQDIDRLQIVDLTGDEPPLEDPFAPVRLSRVPHKERAIGLTVEEDSPESSDVPEAISEKRRGKQKAKDVEFTGSSAIPKRPTTYSSSETEENEPPIKQESTEDEHQTRPRTPDPAGAGTGAEIVSPSRDLPLSPESRRRAKARIKATADALNDDLSDFEIPEPPRFQTQAEKDEWDRQYDDLRQIRIEFGRQPPKDAVQADTDGGAAMAEANAKLEALKVAEDIRNQNVYIFQFPPVLPDLVPVTVKPEPGTAEANGEGQAMDVDEAAEKTVEVKDDESKNSQPKLPSGNVGKLRIHKSGKATLDWGGTSLVLGKGADATFLQNVLIASVPDVKPKEGEPAPEDQEPAVGMGMGQIRGKFVFTPNWDEILR</sequence>
<feature type="compositionally biased region" description="Basic and acidic residues" evidence="5">
    <location>
        <begin position="336"/>
        <end position="353"/>
    </location>
</feature>
<dbReference type="Proteomes" id="UP000070133">
    <property type="component" value="Unassembled WGS sequence"/>
</dbReference>
<organism evidence="6 7">
    <name type="scientific">Pseudocercospora eumusae</name>
    <dbReference type="NCBI Taxonomy" id="321146"/>
    <lineage>
        <taxon>Eukaryota</taxon>
        <taxon>Fungi</taxon>
        <taxon>Dikarya</taxon>
        <taxon>Ascomycota</taxon>
        <taxon>Pezizomycotina</taxon>
        <taxon>Dothideomycetes</taxon>
        <taxon>Dothideomycetidae</taxon>
        <taxon>Mycosphaerellales</taxon>
        <taxon>Mycosphaerellaceae</taxon>
        <taxon>Pseudocercospora</taxon>
    </lineage>
</organism>
<evidence type="ECO:0000256" key="5">
    <source>
        <dbReference type="SAM" id="MobiDB-lite"/>
    </source>
</evidence>
<evidence type="ECO:0000256" key="1">
    <source>
        <dbReference type="ARBA" id="ARBA00004123"/>
    </source>
</evidence>
<feature type="compositionally biased region" description="Basic and acidic residues" evidence="5">
    <location>
        <begin position="136"/>
        <end position="147"/>
    </location>
</feature>
<proteinExistence type="predicted"/>
<dbReference type="AlphaFoldDB" id="A0A139HSJ5"/>
<dbReference type="GO" id="GO:0005666">
    <property type="term" value="C:RNA polymerase III complex"/>
    <property type="evidence" value="ECO:0007669"/>
    <property type="project" value="InterPro"/>
</dbReference>
<evidence type="ECO:0000256" key="4">
    <source>
        <dbReference type="ARBA" id="ARBA00023242"/>
    </source>
</evidence>
<dbReference type="EMBL" id="LFZN01000013">
    <property type="protein sequence ID" value="KXT05455.1"/>
    <property type="molecule type" value="Genomic_DNA"/>
</dbReference>
<evidence type="ECO:0000256" key="3">
    <source>
        <dbReference type="ARBA" id="ARBA00023163"/>
    </source>
</evidence>
<keyword evidence="2" id="KW-0240">DNA-directed RNA polymerase</keyword>
<protein>
    <submittedName>
        <fullName evidence="6">Uncharacterized protein</fullName>
    </submittedName>
</protein>
<comment type="subcellular location">
    <subcellularLocation>
        <location evidence="1">Nucleus</location>
    </subcellularLocation>
</comment>
<feature type="compositionally biased region" description="Acidic residues" evidence="5">
    <location>
        <begin position="393"/>
        <end position="402"/>
    </location>
</feature>
<keyword evidence="3" id="KW-0804">Transcription</keyword>
<reference evidence="6 7" key="1">
    <citation type="submission" date="2015-07" db="EMBL/GenBank/DDBJ databases">
        <title>Comparative genomics of the Sigatoka disease complex on banana suggests a link between parallel evolutionary changes in Pseudocercospora fijiensis and Pseudocercospora eumusae and increased virulence on the banana host.</title>
        <authorList>
            <person name="Chang T.-C."/>
            <person name="Salvucci A."/>
            <person name="Crous P.W."/>
            <person name="Stergiopoulos I."/>
        </authorList>
    </citation>
    <scope>NUCLEOTIDE SEQUENCE [LARGE SCALE GENOMIC DNA]</scope>
    <source>
        <strain evidence="6 7">CBS 114824</strain>
    </source>
</reference>